<keyword evidence="7" id="KW-0143">Chaperone</keyword>
<evidence type="ECO:0000256" key="3">
    <source>
        <dbReference type="ARBA" id="ARBA00022519"/>
    </source>
</evidence>
<dbReference type="PROSITE" id="PS50198">
    <property type="entry name" value="PPIC_PPIASE_2"/>
    <property type="match status" value="1"/>
</dbReference>
<name>A0A2W2AKY4_9BACT</name>
<comment type="subcellular location">
    <subcellularLocation>
        <location evidence="1">Cell inner membrane</location>
        <topology evidence="1">Single-pass type II membrane protein</topology>
        <orientation evidence="1">Periplasmic side</orientation>
    </subcellularLocation>
</comment>
<dbReference type="SUPFAM" id="SSF109998">
    <property type="entry name" value="Triger factor/SurA peptide-binding domain-like"/>
    <property type="match status" value="1"/>
</dbReference>
<dbReference type="PANTHER" id="PTHR47529">
    <property type="entry name" value="PEPTIDYL-PROLYL CIS-TRANS ISOMERASE D"/>
    <property type="match status" value="1"/>
</dbReference>
<dbReference type="AlphaFoldDB" id="A0A2W2AKY4"/>
<keyword evidence="11" id="KW-0697">Rotamase</keyword>
<evidence type="ECO:0000313" key="14">
    <source>
        <dbReference type="EMBL" id="PZF72950.1"/>
    </source>
</evidence>
<keyword evidence="4 12" id="KW-0812">Transmembrane</keyword>
<dbReference type="PANTHER" id="PTHR47529:SF1">
    <property type="entry name" value="PERIPLASMIC CHAPERONE PPID"/>
    <property type="match status" value="1"/>
</dbReference>
<evidence type="ECO:0000313" key="15">
    <source>
        <dbReference type="Proteomes" id="UP000248745"/>
    </source>
</evidence>
<evidence type="ECO:0000256" key="5">
    <source>
        <dbReference type="ARBA" id="ARBA00022989"/>
    </source>
</evidence>
<evidence type="ECO:0000256" key="6">
    <source>
        <dbReference type="ARBA" id="ARBA00023136"/>
    </source>
</evidence>
<gene>
    <name evidence="14" type="ORF">DN068_11100</name>
</gene>
<evidence type="ECO:0000256" key="9">
    <source>
        <dbReference type="ARBA" id="ARBA00040743"/>
    </source>
</evidence>
<dbReference type="SUPFAM" id="SSF54534">
    <property type="entry name" value="FKBP-like"/>
    <property type="match status" value="1"/>
</dbReference>
<evidence type="ECO:0000256" key="12">
    <source>
        <dbReference type="SAM" id="Phobius"/>
    </source>
</evidence>
<dbReference type="Pfam" id="PF13616">
    <property type="entry name" value="Rotamase_3"/>
    <property type="match status" value="1"/>
</dbReference>
<keyword evidence="15" id="KW-1185">Reference proteome</keyword>
<dbReference type="EMBL" id="QKTW01000016">
    <property type="protein sequence ID" value="PZF72950.1"/>
    <property type="molecule type" value="Genomic_DNA"/>
</dbReference>
<keyword evidence="6 12" id="KW-0472">Membrane</keyword>
<dbReference type="Pfam" id="PF13623">
    <property type="entry name" value="SurA_N_2"/>
    <property type="match status" value="1"/>
</dbReference>
<dbReference type="InterPro" id="IPR000297">
    <property type="entry name" value="PPIase_PpiC"/>
</dbReference>
<accession>A0A2W2AKY4</accession>
<reference evidence="14 15" key="1">
    <citation type="submission" date="2018-06" db="EMBL/GenBank/DDBJ databases">
        <title>Mucibacter soli gen. nov., sp. nov., a new member of the family Chitinophagaceae producing mucin.</title>
        <authorList>
            <person name="Kim M.-K."/>
            <person name="Park S."/>
            <person name="Kim T.-S."/>
            <person name="Joung Y."/>
            <person name="Han J.-H."/>
            <person name="Kim S.B."/>
        </authorList>
    </citation>
    <scope>NUCLEOTIDE SEQUENCE [LARGE SCALE GENOMIC DNA]</scope>
    <source>
        <strain evidence="14 15">R1-15</strain>
    </source>
</reference>
<evidence type="ECO:0000256" key="11">
    <source>
        <dbReference type="PROSITE-ProRule" id="PRU00278"/>
    </source>
</evidence>
<feature type="domain" description="PpiC" evidence="13">
    <location>
        <begin position="351"/>
        <end position="459"/>
    </location>
</feature>
<feature type="transmembrane region" description="Helical" evidence="12">
    <location>
        <begin position="12"/>
        <end position="29"/>
    </location>
</feature>
<keyword evidence="11" id="KW-0413">Isomerase</keyword>
<keyword evidence="2" id="KW-1003">Cell membrane</keyword>
<dbReference type="OrthoDB" id="9812372at2"/>
<evidence type="ECO:0000256" key="1">
    <source>
        <dbReference type="ARBA" id="ARBA00004382"/>
    </source>
</evidence>
<keyword evidence="3" id="KW-0997">Cell inner membrane</keyword>
<dbReference type="InterPro" id="IPR027304">
    <property type="entry name" value="Trigger_fact/SurA_dom_sf"/>
</dbReference>
<dbReference type="InterPro" id="IPR052029">
    <property type="entry name" value="PpiD_chaperone"/>
</dbReference>
<dbReference type="GO" id="GO:0005886">
    <property type="term" value="C:plasma membrane"/>
    <property type="evidence" value="ECO:0007669"/>
    <property type="project" value="UniProtKB-SubCell"/>
</dbReference>
<organism evidence="14 15">
    <name type="scientific">Taibaiella soli</name>
    <dbReference type="NCBI Taxonomy" id="1649169"/>
    <lineage>
        <taxon>Bacteria</taxon>
        <taxon>Pseudomonadati</taxon>
        <taxon>Bacteroidota</taxon>
        <taxon>Chitinophagia</taxon>
        <taxon>Chitinophagales</taxon>
        <taxon>Chitinophagaceae</taxon>
        <taxon>Taibaiella</taxon>
    </lineage>
</organism>
<evidence type="ECO:0000256" key="2">
    <source>
        <dbReference type="ARBA" id="ARBA00022475"/>
    </source>
</evidence>
<evidence type="ECO:0000259" key="13">
    <source>
        <dbReference type="PROSITE" id="PS50198"/>
    </source>
</evidence>
<protein>
    <recommendedName>
        <fullName evidence="9">Periplasmic chaperone PpiD</fullName>
    </recommendedName>
    <alternativeName>
        <fullName evidence="10">Periplasmic folding chaperone</fullName>
    </alternativeName>
</protein>
<comment type="caution">
    <text evidence="14">The sequence shown here is derived from an EMBL/GenBank/DDBJ whole genome shotgun (WGS) entry which is preliminary data.</text>
</comment>
<evidence type="ECO:0000256" key="10">
    <source>
        <dbReference type="ARBA" id="ARBA00042775"/>
    </source>
</evidence>
<evidence type="ECO:0000256" key="7">
    <source>
        <dbReference type="ARBA" id="ARBA00023186"/>
    </source>
</evidence>
<dbReference type="RefSeq" id="WP_110998982.1">
    <property type="nucleotide sequence ID" value="NZ_QKTW01000016.1"/>
</dbReference>
<comment type="similarity">
    <text evidence="8">Belongs to the PpiD chaperone family.</text>
</comment>
<evidence type="ECO:0000256" key="8">
    <source>
        <dbReference type="ARBA" id="ARBA00038408"/>
    </source>
</evidence>
<sequence>MAVIQKIRDKYAKLAGFIIALALVGFILMDAASGRFGELFGKDSSVVKVNGEKVDAKEYAERIREYETLYELYSKRQLDDAAKAQLHDQALRELVFEKLISKQMDELGIQMTKEEEKDIIKGPYPDPMVQQFPYFMDPKTGQFNAQALAAFEQKNNPFFAKPEGQKALESWETVKTYVKRNYRIQKFSNLVVNGLYTPKFVVDRQIKDQNSMASVRFVKVPYTTVNDNEVKVTDADLQTYLQKHAALYTIEDPTRSIDYVSFDIVPSSEDTAKAKGTLEQIKNEFATTNDAESVVNRNSDEQFVGAYVTKKSMMSAYADSIMNMPSGAVFGPYYENGSYKLTKVLDKKTLPDSVKCRHILIKTKDQANVVLADSVAKQRIDSIETALKAGADFKTLAAKYSEDEGSKNNGGEYDFQLAQRPQLSKEFGDFIFDGKSGEKKVVKVSNDNYTGYHYIEIINQNGIEPTAKLATISKSLFAGQNTDQAVYAKATAFAGKNTTAASFDAAVKSENLNKRVASNVKVSDFTIQGLGSSHEIIKWMYDAKLGDVSGIFTLENRYIVAKLADVQDKGLVKLDANTKPMIESLVKNDKKAQLIKDKYKTVASLESLSQTAGQPIQQADSFNAQNPFAPGLGYEPKAIGFAFYAGFKPNTVSEGIQGQDGVIYMMVTNRFDSNKPMDPMALNQQVMQTQMQNKNYLAQTLQEVFRRNANIKYNASMLY</sequence>
<dbReference type="GO" id="GO:0003755">
    <property type="term" value="F:peptidyl-prolyl cis-trans isomerase activity"/>
    <property type="evidence" value="ECO:0007669"/>
    <property type="project" value="UniProtKB-KW"/>
</dbReference>
<dbReference type="Proteomes" id="UP000248745">
    <property type="component" value="Unassembled WGS sequence"/>
</dbReference>
<keyword evidence="5 12" id="KW-1133">Transmembrane helix</keyword>
<dbReference type="InterPro" id="IPR046357">
    <property type="entry name" value="PPIase_dom_sf"/>
</dbReference>
<dbReference type="Gene3D" id="3.10.50.40">
    <property type="match status" value="1"/>
</dbReference>
<proteinExistence type="inferred from homology"/>
<evidence type="ECO:0000256" key="4">
    <source>
        <dbReference type="ARBA" id="ARBA00022692"/>
    </source>
</evidence>